<dbReference type="Pfam" id="PF04932">
    <property type="entry name" value="Wzy_C"/>
    <property type="match status" value="1"/>
</dbReference>
<evidence type="ECO:0000256" key="1">
    <source>
        <dbReference type="ARBA" id="ARBA00004141"/>
    </source>
</evidence>
<keyword evidence="4 6" id="KW-0472">Membrane</keyword>
<dbReference type="SMART" id="SM00028">
    <property type="entry name" value="TPR"/>
    <property type="match status" value="6"/>
</dbReference>
<evidence type="ECO:0000259" key="7">
    <source>
        <dbReference type="Pfam" id="PF04932"/>
    </source>
</evidence>
<dbReference type="AlphaFoldDB" id="A0A7C3RM19"/>
<feature type="repeat" description="TPR" evidence="5">
    <location>
        <begin position="785"/>
        <end position="818"/>
    </location>
</feature>
<dbReference type="Pfam" id="PF13424">
    <property type="entry name" value="TPR_12"/>
    <property type="match status" value="1"/>
</dbReference>
<feature type="transmembrane region" description="Helical" evidence="6">
    <location>
        <begin position="144"/>
        <end position="167"/>
    </location>
</feature>
<evidence type="ECO:0000256" key="2">
    <source>
        <dbReference type="ARBA" id="ARBA00022692"/>
    </source>
</evidence>
<comment type="caution">
    <text evidence="8">The sequence shown here is derived from an EMBL/GenBank/DDBJ whole genome shotgun (WGS) entry which is preliminary data.</text>
</comment>
<accession>A0A7C3RM19</accession>
<proteinExistence type="predicted"/>
<dbReference type="PROSITE" id="PS50293">
    <property type="entry name" value="TPR_REGION"/>
    <property type="match status" value="2"/>
</dbReference>
<organism evidence="8">
    <name type="scientific">Dictyoglomus thermophilum</name>
    <dbReference type="NCBI Taxonomy" id="14"/>
    <lineage>
        <taxon>Bacteria</taxon>
        <taxon>Pseudomonadati</taxon>
        <taxon>Dictyoglomota</taxon>
        <taxon>Dictyoglomia</taxon>
        <taxon>Dictyoglomales</taxon>
        <taxon>Dictyoglomaceae</taxon>
        <taxon>Dictyoglomus</taxon>
    </lineage>
</organism>
<feature type="transmembrane region" description="Helical" evidence="6">
    <location>
        <begin position="214"/>
        <end position="230"/>
    </location>
</feature>
<protein>
    <submittedName>
        <fullName evidence="8">Tetratricopeptide repeat protein</fullName>
    </submittedName>
</protein>
<comment type="subcellular location">
    <subcellularLocation>
        <location evidence="1">Membrane</location>
        <topology evidence="1">Multi-pass membrane protein</topology>
    </subcellularLocation>
</comment>
<dbReference type="InterPro" id="IPR007016">
    <property type="entry name" value="O-antigen_ligase-rel_domated"/>
</dbReference>
<feature type="repeat" description="TPR" evidence="5">
    <location>
        <begin position="500"/>
        <end position="533"/>
    </location>
</feature>
<evidence type="ECO:0000256" key="4">
    <source>
        <dbReference type="ARBA" id="ARBA00023136"/>
    </source>
</evidence>
<sequence>MKKKVNKIEEKYTDHYLRLFIFASLLLLIFLVPITQPYFLRIHDVSELPKVTLIRILGGLALLLIGLWLILGKREFILPPKSVSIWIFLFLISWILSTIFSTNFYLSFFGSYMRQMGFLSYFFYFVIFFLIYDVVDSQKEQNYFFWAIIFSTVIVTFVGILQIYRLMPWFERVRTESRIISTLGHADFLGHFLVMVIPIILSKIYTSEKYYSKILYLLIFLSSFLVLLGSYTRGSWIAFIISLVFYYGYMFLRNRNFIKKNSIITILLIVGMIFTVGVFYFTEQEYYIKRQNLGVFSLKERFQSIGVGLGVTQSNPRVLTWRDSINLFTDKILKSPRLLIGLGHETFSFNFTPYKSLDLARYDRGKGYPDREHNEFLDILFPLGIFGLLSFCMILINTFRNGIYMIDKIPNSERILYLGVISGWIGFIIQSLVLFGLSATYLYFWSLTAFILLSYKFYDSDKVWKIDVRNLPHMLKSILFIMFTFISLFSIYISARFFRAEVFYRFGLDYSVSGDAGKASALFEEAIRLRPQESAFREAAVKAYLNIMGATTNENDKNYAFNRGLYHIEGMLKNAYYRSLTYNLVGAFYAQSYHYLGEKDKSLLYKAEESLYKALSYDKYSIPPMENLMRLYSFDLKDQNKVLEIAKRILEIDPNHEEALNYMAQYYYTKRKYEEAKNIYENLLSKKPDSKDLYVNLGLIYYQLKNYKKAEELLLKALSYDPYDDKVLALLKKVYEAWGIKKSLPQIKLNDNVLVQRGLDYYNNKNYQKAIEFFKKALEANPNSFEAMNNIGACYYMLGDYDNAEYWFSKAINAKIDYIQAYSNLAYVLIQKGKIDMAEKIIKDGLKYKPNDESLKSLLDEVVKLKGKGSN</sequence>
<dbReference type="GO" id="GO:0016020">
    <property type="term" value="C:membrane"/>
    <property type="evidence" value="ECO:0007669"/>
    <property type="project" value="UniProtKB-SubCell"/>
</dbReference>
<evidence type="ECO:0000256" key="6">
    <source>
        <dbReference type="SAM" id="Phobius"/>
    </source>
</evidence>
<dbReference type="PANTHER" id="PTHR37422:SF13">
    <property type="entry name" value="LIPOPOLYSACCHARIDE BIOSYNTHESIS PROTEIN PA4999-RELATED"/>
    <property type="match status" value="1"/>
</dbReference>
<dbReference type="PANTHER" id="PTHR37422">
    <property type="entry name" value="TEICHURONIC ACID BIOSYNTHESIS PROTEIN TUAE"/>
    <property type="match status" value="1"/>
</dbReference>
<feature type="transmembrane region" description="Helical" evidence="6">
    <location>
        <begin position="264"/>
        <end position="282"/>
    </location>
</feature>
<feature type="repeat" description="TPR" evidence="5">
    <location>
        <begin position="751"/>
        <end position="784"/>
    </location>
</feature>
<name>A0A7C3RM19_DICTH</name>
<feature type="repeat" description="TPR" evidence="5">
    <location>
        <begin position="657"/>
        <end position="690"/>
    </location>
</feature>
<feature type="transmembrane region" description="Helical" evidence="6">
    <location>
        <begin position="112"/>
        <end position="132"/>
    </location>
</feature>
<dbReference type="SUPFAM" id="SSF48452">
    <property type="entry name" value="TPR-like"/>
    <property type="match status" value="1"/>
</dbReference>
<dbReference type="Pfam" id="PF14559">
    <property type="entry name" value="TPR_19"/>
    <property type="match status" value="1"/>
</dbReference>
<dbReference type="EMBL" id="DTIN01000014">
    <property type="protein sequence ID" value="HFX13556.1"/>
    <property type="molecule type" value="Genomic_DNA"/>
</dbReference>
<feature type="transmembrane region" description="Helical" evidence="6">
    <location>
        <begin position="20"/>
        <end position="40"/>
    </location>
</feature>
<feature type="repeat" description="TPR" evidence="5">
    <location>
        <begin position="819"/>
        <end position="852"/>
    </location>
</feature>
<feature type="transmembrane region" description="Helical" evidence="6">
    <location>
        <begin position="441"/>
        <end position="458"/>
    </location>
</feature>
<keyword evidence="3 6" id="KW-1133">Transmembrane helix</keyword>
<feature type="transmembrane region" description="Helical" evidence="6">
    <location>
        <begin position="478"/>
        <end position="498"/>
    </location>
</feature>
<feature type="transmembrane region" description="Helical" evidence="6">
    <location>
        <begin position="52"/>
        <end position="71"/>
    </location>
</feature>
<dbReference type="InterPro" id="IPR051533">
    <property type="entry name" value="WaaL-like"/>
</dbReference>
<keyword evidence="2 6" id="KW-0812">Transmembrane</keyword>
<dbReference type="Pfam" id="PF13181">
    <property type="entry name" value="TPR_8"/>
    <property type="match status" value="1"/>
</dbReference>
<dbReference type="Gene3D" id="1.25.40.10">
    <property type="entry name" value="Tetratricopeptide repeat domain"/>
    <property type="match status" value="2"/>
</dbReference>
<dbReference type="PROSITE" id="PS50005">
    <property type="entry name" value="TPR"/>
    <property type="match status" value="6"/>
</dbReference>
<feature type="transmembrane region" description="Helical" evidence="6">
    <location>
        <begin position="379"/>
        <end position="403"/>
    </location>
</feature>
<evidence type="ECO:0000313" key="8">
    <source>
        <dbReference type="EMBL" id="HFX13556.1"/>
    </source>
</evidence>
<reference evidence="8" key="1">
    <citation type="journal article" date="2020" name="mSystems">
        <title>Genome- and Community-Level Interaction Insights into Carbon Utilization and Element Cycling Functions of Hydrothermarchaeota in Hydrothermal Sediment.</title>
        <authorList>
            <person name="Zhou Z."/>
            <person name="Liu Y."/>
            <person name="Xu W."/>
            <person name="Pan J."/>
            <person name="Luo Z.H."/>
            <person name="Li M."/>
        </authorList>
    </citation>
    <scope>NUCLEOTIDE SEQUENCE [LARGE SCALE GENOMIC DNA]</scope>
    <source>
        <strain evidence="8">SpSt-81</strain>
    </source>
</reference>
<dbReference type="InterPro" id="IPR019734">
    <property type="entry name" value="TPR_rpt"/>
</dbReference>
<feature type="transmembrane region" description="Helical" evidence="6">
    <location>
        <begin position="415"/>
        <end position="435"/>
    </location>
</feature>
<feature type="repeat" description="TPR" evidence="5">
    <location>
        <begin position="691"/>
        <end position="724"/>
    </location>
</feature>
<keyword evidence="5" id="KW-0802">TPR repeat</keyword>
<evidence type="ECO:0000256" key="5">
    <source>
        <dbReference type="PROSITE-ProRule" id="PRU00339"/>
    </source>
</evidence>
<feature type="transmembrane region" description="Helical" evidence="6">
    <location>
        <begin position="83"/>
        <end position="106"/>
    </location>
</feature>
<gene>
    <name evidence="8" type="ORF">ENW00_05255</name>
</gene>
<dbReference type="InterPro" id="IPR011990">
    <property type="entry name" value="TPR-like_helical_dom_sf"/>
</dbReference>
<feature type="domain" description="O-antigen ligase-related" evidence="7">
    <location>
        <begin position="219"/>
        <end position="392"/>
    </location>
</feature>
<feature type="transmembrane region" description="Helical" evidence="6">
    <location>
        <begin position="179"/>
        <end position="202"/>
    </location>
</feature>
<feature type="transmembrane region" description="Helical" evidence="6">
    <location>
        <begin position="236"/>
        <end position="252"/>
    </location>
</feature>
<evidence type="ECO:0000256" key="3">
    <source>
        <dbReference type="ARBA" id="ARBA00022989"/>
    </source>
</evidence>